<evidence type="ECO:0000313" key="9">
    <source>
        <dbReference type="Proteomes" id="UP000321933"/>
    </source>
</evidence>
<protein>
    <submittedName>
        <fullName evidence="8">Acyl-CoA dehydrogenase</fullName>
    </submittedName>
</protein>
<dbReference type="GO" id="GO:0050660">
    <property type="term" value="F:flavin adenine dinucleotide binding"/>
    <property type="evidence" value="ECO:0007669"/>
    <property type="project" value="InterPro"/>
</dbReference>
<comment type="caution">
    <text evidence="8">The sequence shown here is derived from an EMBL/GenBank/DDBJ whole genome shotgun (WGS) entry which is preliminary data.</text>
</comment>
<dbReference type="InterPro" id="IPR013786">
    <property type="entry name" value="AcylCoA_DH/ox_N"/>
</dbReference>
<evidence type="ECO:0000256" key="3">
    <source>
        <dbReference type="ARBA" id="ARBA00022630"/>
    </source>
</evidence>
<sequence>MDFSYSEDQQSVAALARQIFCDKVSDGAAAPELWATLAEAGLLGVALEEDCGGAGFGLLGAGLMLKEMGAVLAPLPLLPAIAAALAQAEGGDRDSAARFVGGDCYSVASADAGLVLSDGRVSGELATVPFAGEAESLVAIAGDQLVQVVLAQDSVTLEAQLTSNLLPAAHVTLVNSEVRTLGDSAACERLRQRLQVLTAMLQLGVVEEALARTATFTVERQQFGQPLARFQAVSQRAADGYIDIEALRACAESALWRLQEGLDATLEAATALWWAAEAGHRVGHTVQHLHGGIGADVDYPIHRYFLWAKQLEFSQGGAVHTAAAMGEQLARQQAIGGRK</sequence>
<keyword evidence="4" id="KW-0274">FAD</keyword>
<dbReference type="InterPro" id="IPR009075">
    <property type="entry name" value="AcylCo_DH/oxidase_C"/>
</dbReference>
<evidence type="ECO:0000256" key="4">
    <source>
        <dbReference type="ARBA" id="ARBA00022827"/>
    </source>
</evidence>
<organism evidence="8 9">
    <name type="scientific">Parahaliea aestuarii</name>
    <dbReference type="NCBI Taxonomy" id="1852021"/>
    <lineage>
        <taxon>Bacteria</taxon>
        <taxon>Pseudomonadati</taxon>
        <taxon>Pseudomonadota</taxon>
        <taxon>Gammaproteobacteria</taxon>
        <taxon>Cellvibrionales</taxon>
        <taxon>Halieaceae</taxon>
        <taxon>Parahaliea</taxon>
    </lineage>
</organism>
<dbReference type="EMBL" id="VRYZ01000002">
    <property type="protein sequence ID" value="TXS93559.1"/>
    <property type="molecule type" value="Genomic_DNA"/>
</dbReference>
<dbReference type="GO" id="GO:0003995">
    <property type="term" value="F:acyl-CoA dehydrogenase activity"/>
    <property type="evidence" value="ECO:0007669"/>
    <property type="project" value="TreeGrafter"/>
</dbReference>
<comment type="similarity">
    <text evidence="2">Belongs to the acyl-CoA dehydrogenase family.</text>
</comment>
<dbReference type="Pfam" id="PF02771">
    <property type="entry name" value="Acyl-CoA_dh_N"/>
    <property type="match status" value="1"/>
</dbReference>
<dbReference type="Gene3D" id="1.20.140.10">
    <property type="entry name" value="Butyryl-CoA Dehydrogenase, subunit A, domain 3"/>
    <property type="match status" value="1"/>
</dbReference>
<dbReference type="SUPFAM" id="SSF56645">
    <property type="entry name" value="Acyl-CoA dehydrogenase NM domain-like"/>
    <property type="match status" value="1"/>
</dbReference>
<evidence type="ECO:0000256" key="5">
    <source>
        <dbReference type="ARBA" id="ARBA00023002"/>
    </source>
</evidence>
<dbReference type="RefSeq" id="WP_148063494.1">
    <property type="nucleotide sequence ID" value="NZ_VRYZ01000002.1"/>
</dbReference>
<reference evidence="8 9" key="1">
    <citation type="submission" date="2019-08" db="EMBL/GenBank/DDBJ databases">
        <title>Parahaliea maris sp. nov., isolated from the surface seawater.</title>
        <authorList>
            <person name="Liu Y."/>
        </authorList>
    </citation>
    <scope>NUCLEOTIDE SEQUENCE [LARGE SCALE GENOMIC DNA]</scope>
    <source>
        <strain evidence="8 9">S2-26</strain>
    </source>
</reference>
<evidence type="ECO:0000256" key="1">
    <source>
        <dbReference type="ARBA" id="ARBA00001974"/>
    </source>
</evidence>
<dbReference type="PANTHER" id="PTHR43884">
    <property type="entry name" value="ACYL-COA DEHYDROGENASE"/>
    <property type="match status" value="1"/>
</dbReference>
<evidence type="ECO:0000259" key="6">
    <source>
        <dbReference type="Pfam" id="PF00441"/>
    </source>
</evidence>
<comment type="cofactor">
    <cofactor evidence="1">
        <name>FAD</name>
        <dbReference type="ChEBI" id="CHEBI:57692"/>
    </cofactor>
</comment>
<gene>
    <name evidence="8" type="ORF">FVW59_06975</name>
</gene>
<feature type="domain" description="Acyl-CoA dehydrogenase/oxidase N-terminal" evidence="7">
    <location>
        <begin position="7"/>
        <end position="86"/>
    </location>
</feature>
<proteinExistence type="inferred from homology"/>
<dbReference type="Gene3D" id="1.10.540.10">
    <property type="entry name" value="Acyl-CoA dehydrogenase/oxidase, N-terminal domain"/>
    <property type="match status" value="1"/>
</dbReference>
<name>A0A5C9A0G9_9GAMM</name>
<keyword evidence="9" id="KW-1185">Reference proteome</keyword>
<keyword evidence="3" id="KW-0285">Flavoprotein</keyword>
<dbReference type="AlphaFoldDB" id="A0A5C9A0G9"/>
<dbReference type="PANTHER" id="PTHR43884:SF20">
    <property type="entry name" value="ACYL-COA DEHYDROGENASE FADE28"/>
    <property type="match status" value="1"/>
</dbReference>
<dbReference type="InterPro" id="IPR009100">
    <property type="entry name" value="AcylCoA_DH/oxidase_NM_dom_sf"/>
</dbReference>
<dbReference type="InterPro" id="IPR037069">
    <property type="entry name" value="AcylCoA_DH/ox_N_sf"/>
</dbReference>
<dbReference type="Proteomes" id="UP000321933">
    <property type="component" value="Unassembled WGS sequence"/>
</dbReference>
<evidence type="ECO:0000313" key="8">
    <source>
        <dbReference type="EMBL" id="TXS93559.1"/>
    </source>
</evidence>
<dbReference type="Pfam" id="PF00441">
    <property type="entry name" value="Acyl-CoA_dh_1"/>
    <property type="match status" value="1"/>
</dbReference>
<evidence type="ECO:0000259" key="7">
    <source>
        <dbReference type="Pfam" id="PF02771"/>
    </source>
</evidence>
<keyword evidence="5" id="KW-0560">Oxidoreductase</keyword>
<dbReference type="InterPro" id="IPR036250">
    <property type="entry name" value="AcylCo_DH-like_C"/>
</dbReference>
<dbReference type="OrthoDB" id="4319499at2"/>
<feature type="domain" description="Acyl-CoA dehydrogenase/oxidase C-terminal" evidence="6">
    <location>
        <begin position="197"/>
        <end position="316"/>
    </location>
</feature>
<accession>A0A5C9A0G9</accession>
<dbReference type="SUPFAM" id="SSF47203">
    <property type="entry name" value="Acyl-CoA dehydrogenase C-terminal domain-like"/>
    <property type="match status" value="1"/>
</dbReference>
<evidence type="ECO:0000256" key="2">
    <source>
        <dbReference type="ARBA" id="ARBA00009347"/>
    </source>
</evidence>